<protein>
    <submittedName>
        <fullName evidence="3">GerMN domain-containing protein</fullName>
    </submittedName>
</protein>
<organism evidence="3 4">
    <name type="scientific">Candidatus Nesterenkonia stercoripullorum</name>
    <dbReference type="NCBI Taxonomy" id="2838701"/>
    <lineage>
        <taxon>Bacteria</taxon>
        <taxon>Bacillati</taxon>
        <taxon>Actinomycetota</taxon>
        <taxon>Actinomycetes</taxon>
        <taxon>Micrococcales</taxon>
        <taxon>Micrococcaceae</taxon>
        <taxon>Nesterenkonia</taxon>
    </lineage>
</organism>
<reference evidence="3" key="2">
    <citation type="submission" date="2021-04" db="EMBL/GenBank/DDBJ databases">
        <authorList>
            <person name="Gilroy R."/>
        </authorList>
    </citation>
    <scope>NUCLEOTIDE SEQUENCE</scope>
    <source>
        <strain evidence="3">ChiHejej3B27-3195</strain>
    </source>
</reference>
<comment type="caution">
    <text evidence="3">The sequence shown here is derived from an EMBL/GenBank/DDBJ whole genome shotgun (WGS) entry which is preliminary data.</text>
</comment>
<dbReference type="Pfam" id="PF10647">
    <property type="entry name" value="Gmad1"/>
    <property type="match status" value="1"/>
</dbReference>
<dbReference type="SMART" id="SM00909">
    <property type="entry name" value="Germane"/>
    <property type="match status" value="1"/>
</dbReference>
<evidence type="ECO:0000313" key="4">
    <source>
        <dbReference type="Proteomes" id="UP000824151"/>
    </source>
</evidence>
<reference evidence="3" key="1">
    <citation type="journal article" date="2021" name="PeerJ">
        <title>Extensive microbial diversity within the chicken gut microbiome revealed by metagenomics and culture.</title>
        <authorList>
            <person name="Gilroy R."/>
            <person name="Ravi A."/>
            <person name="Getino M."/>
            <person name="Pursley I."/>
            <person name="Horton D.L."/>
            <person name="Alikhan N.F."/>
            <person name="Baker D."/>
            <person name="Gharbi K."/>
            <person name="Hall N."/>
            <person name="Watson M."/>
            <person name="Adriaenssens E.M."/>
            <person name="Foster-Nyarko E."/>
            <person name="Jarju S."/>
            <person name="Secka A."/>
            <person name="Antonio M."/>
            <person name="Oren A."/>
            <person name="Chaudhuri R.R."/>
            <person name="La Ragione R."/>
            <person name="Hildebrand F."/>
            <person name="Pallen M.J."/>
        </authorList>
    </citation>
    <scope>NUCLEOTIDE SEQUENCE</scope>
    <source>
        <strain evidence="3">ChiHejej3B27-3195</strain>
    </source>
</reference>
<keyword evidence="1" id="KW-0732">Signal</keyword>
<dbReference type="AlphaFoldDB" id="A0A9D1USR4"/>
<dbReference type="PROSITE" id="PS51257">
    <property type="entry name" value="PROKAR_LIPOPROTEIN"/>
    <property type="match status" value="1"/>
</dbReference>
<dbReference type="InterPro" id="IPR059026">
    <property type="entry name" value="LpqB_N"/>
</dbReference>
<proteinExistence type="predicted"/>
<dbReference type="Pfam" id="PF10646">
    <property type="entry name" value="Germane"/>
    <property type="match status" value="1"/>
</dbReference>
<dbReference type="EMBL" id="DXGD01000227">
    <property type="protein sequence ID" value="HIW99712.1"/>
    <property type="molecule type" value="Genomic_DNA"/>
</dbReference>
<sequence>MIPALRRRLAAAMGCALLLLTVGCAPMIPTDGPVGTSDPEVGGDFEYVFDPRGPQEGDSPEEIVRYFIQAGVGVQDDYAVAREYMTAEAAAEWTPGERTVVYSTEPRYFPGEDDTFTAQMEVESQIDSSGIMTSLPENSTEAMEFTLTEVEGEWRISDAPSGTMLPYGQFQRVYAAHTLYFYDPQLQYAVPDLRWFVNRPGLPAEIVSALLDGPAPYLSPAVVSGFPSDARLSRASVPVEDGVAQVDFDNDIVAGLSDEERALMQHQIDLVLTQLSAVRDVQVTVDQREISAGDGESADDLDIDVEPAVDATQVGIHDGTLMRQSGLETMSINNLPDVSDLEPQQPAMPDEAADVYAFLDGEGSDLYHVGPDLGVSLSFSGEDLVRPSMDNFGWTWTASNASDEATVHALPYDESLPRNEVQVSVDWLEGRSITSLRISQDGARAAVVVDDGGERTLYMTGVIRDSEGAPQGLAEPMRMETTTDIEEVRWSENNSLVVWENSEDEARQVERVTISGTNEPLGRVLLGLQNVSAGEGERNIFAETVDYPQQTFLGETWDVEDLDIRDMSYPG</sequence>
<feature type="domain" description="GerMN" evidence="2">
    <location>
        <begin position="203"/>
        <end position="294"/>
    </location>
</feature>
<name>A0A9D1USR4_9MICC</name>
<evidence type="ECO:0000313" key="3">
    <source>
        <dbReference type="EMBL" id="HIW99712.1"/>
    </source>
</evidence>
<feature type="signal peptide" evidence="1">
    <location>
        <begin position="1"/>
        <end position="27"/>
    </location>
</feature>
<gene>
    <name evidence="3" type="ORF">H9871_06175</name>
</gene>
<feature type="chain" id="PRO_5038361434" evidence="1">
    <location>
        <begin position="28"/>
        <end position="571"/>
    </location>
</feature>
<dbReference type="InterPro" id="IPR018910">
    <property type="entry name" value="LpqB_C"/>
</dbReference>
<evidence type="ECO:0000259" key="2">
    <source>
        <dbReference type="SMART" id="SM00909"/>
    </source>
</evidence>
<dbReference type="InterPro" id="IPR019606">
    <property type="entry name" value="GerMN"/>
</dbReference>
<evidence type="ECO:0000256" key="1">
    <source>
        <dbReference type="SAM" id="SignalP"/>
    </source>
</evidence>
<accession>A0A9D1USR4</accession>
<dbReference type="Pfam" id="PF25976">
    <property type="entry name" value="LpqB_N"/>
    <property type="match status" value="1"/>
</dbReference>
<dbReference type="Proteomes" id="UP000824151">
    <property type="component" value="Unassembled WGS sequence"/>
</dbReference>